<dbReference type="Proteomes" id="UP000247409">
    <property type="component" value="Unassembled WGS sequence"/>
</dbReference>
<gene>
    <name evidence="3" type="ORF">BWQ96_07063</name>
</gene>
<evidence type="ECO:0000256" key="1">
    <source>
        <dbReference type="ARBA" id="ARBA00022898"/>
    </source>
</evidence>
<dbReference type="PANTHER" id="PTHR43586:SF8">
    <property type="entry name" value="CYSTEINE DESULFURASE 1, CHLOROPLASTIC"/>
    <property type="match status" value="1"/>
</dbReference>
<name>A0A2V3IM87_9FLOR</name>
<keyword evidence="1" id="KW-0663">Pyridoxal phosphate</keyword>
<proteinExistence type="predicted"/>
<evidence type="ECO:0000259" key="2">
    <source>
        <dbReference type="Pfam" id="PF00266"/>
    </source>
</evidence>
<dbReference type="InterPro" id="IPR015422">
    <property type="entry name" value="PyrdxlP-dep_Trfase_small"/>
</dbReference>
<dbReference type="PANTHER" id="PTHR43586">
    <property type="entry name" value="CYSTEINE DESULFURASE"/>
    <property type="match status" value="1"/>
</dbReference>
<evidence type="ECO:0000313" key="4">
    <source>
        <dbReference type="Proteomes" id="UP000247409"/>
    </source>
</evidence>
<dbReference type="AlphaFoldDB" id="A0A2V3IM87"/>
<dbReference type="InterPro" id="IPR015421">
    <property type="entry name" value="PyrdxlP-dep_Trfase_major"/>
</dbReference>
<comment type="caution">
    <text evidence="3">The sequence shown here is derived from an EMBL/GenBank/DDBJ whole genome shotgun (WGS) entry which is preliminary data.</text>
</comment>
<dbReference type="Gene3D" id="3.90.1150.10">
    <property type="entry name" value="Aspartate Aminotransferase, domain 1"/>
    <property type="match status" value="1"/>
</dbReference>
<dbReference type="EMBL" id="NBIV01000134">
    <property type="protein sequence ID" value="PXF43188.1"/>
    <property type="molecule type" value="Genomic_DNA"/>
</dbReference>
<dbReference type="InterPro" id="IPR000192">
    <property type="entry name" value="Aminotrans_V_dom"/>
</dbReference>
<dbReference type="Gene3D" id="3.40.640.10">
    <property type="entry name" value="Type I PLP-dependent aspartate aminotransferase-like (Major domain)"/>
    <property type="match status" value="1"/>
</dbReference>
<organism evidence="3 4">
    <name type="scientific">Gracilariopsis chorda</name>
    <dbReference type="NCBI Taxonomy" id="448386"/>
    <lineage>
        <taxon>Eukaryota</taxon>
        <taxon>Rhodophyta</taxon>
        <taxon>Florideophyceae</taxon>
        <taxon>Rhodymeniophycidae</taxon>
        <taxon>Gracilariales</taxon>
        <taxon>Gracilariaceae</taxon>
        <taxon>Gracilariopsis</taxon>
    </lineage>
</organism>
<dbReference type="Pfam" id="PF00266">
    <property type="entry name" value="Aminotran_5"/>
    <property type="match status" value="1"/>
</dbReference>
<dbReference type="InterPro" id="IPR015424">
    <property type="entry name" value="PyrdxlP-dep_Trfase"/>
</dbReference>
<evidence type="ECO:0000313" key="3">
    <source>
        <dbReference type="EMBL" id="PXF43188.1"/>
    </source>
</evidence>
<reference evidence="3 4" key="1">
    <citation type="journal article" date="2018" name="Mol. Biol. Evol.">
        <title>Analysis of the draft genome of the red seaweed Gracilariopsis chorda provides insights into genome size evolution in Rhodophyta.</title>
        <authorList>
            <person name="Lee J."/>
            <person name="Yang E.C."/>
            <person name="Graf L."/>
            <person name="Yang J.H."/>
            <person name="Qiu H."/>
            <person name="Zel Zion U."/>
            <person name="Chan C.X."/>
            <person name="Stephens T.G."/>
            <person name="Weber A.P.M."/>
            <person name="Boo G.H."/>
            <person name="Boo S.M."/>
            <person name="Kim K.M."/>
            <person name="Shin Y."/>
            <person name="Jung M."/>
            <person name="Lee S.J."/>
            <person name="Yim H.S."/>
            <person name="Lee J.H."/>
            <person name="Bhattacharya D."/>
            <person name="Yoon H.S."/>
        </authorList>
    </citation>
    <scope>NUCLEOTIDE SEQUENCE [LARGE SCALE GENOMIC DNA]</scope>
    <source>
        <strain evidence="3 4">SKKU-2015</strain>
        <tissue evidence="3">Whole body</tissue>
    </source>
</reference>
<sequence length="372" mass="41002">MRQAYATSNAAITKGTCSHELGRRASDTLHNAREQVRLFIGAASHEEIVFFPSTFDAMRTLASSYCQLLKREEEVILGDLGDRHSQLWKTASRNGLFRVVHATDMSLAAMAHLISSKTRLFVLRSASAFGNVHDLGDTLEFLQALEIPVILEVSDTLQYGHLQAEKRGVDFLVSDCTGIGAPAAFLYGKMHRLERLPPAFGGEQSLLQCTCTDESGLDIANWGPIPERFDVGMPCLPTIASIGTVVERYNAIISRPMTRTLFENQAKYLHEQLRLSDGLCVYGDAENRAPFACFNVSGADSVIVVEKLKEHGILVRVGCHDSRQVHENNDVSASLRADVSFENHTNDDIDLFVESLRAVVGKHSAINPLQFA</sequence>
<feature type="domain" description="Aminotransferase class V" evidence="2">
    <location>
        <begin position="2"/>
        <end position="351"/>
    </location>
</feature>
<dbReference type="STRING" id="448386.A0A2V3IM87"/>
<protein>
    <submittedName>
        <fullName evidence="3">Putative cysteine desulfurase</fullName>
    </submittedName>
</protein>
<accession>A0A2V3IM87</accession>
<dbReference type="OrthoDB" id="420046at2759"/>
<dbReference type="SUPFAM" id="SSF53383">
    <property type="entry name" value="PLP-dependent transferases"/>
    <property type="match status" value="1"/>
</dbReference>
<keyword evidence="4" id="KW-1185">Reference proteome</keyword>